<dbReference type="Proteomes" id="UP001516400">
    <property type="component" value="Unassembled WGS sequence"/>
</dbReference>
<sequence length="174" mass="19742">MNSASPGIYSRVTGNLTPKLRKPINQVEKEVANLSFADLVILKDEIMELKKQAMLNKYEETVLQLESFSPSIENNQNNTKIRHECTYSEGDSAPFTIFAEGKRGNVGHLNPLQIGKLFFTNDSFNYNIIKIGRKGRNRVGVDFTTAQTRITLWKKMISLISTYICHYHKSLVGI</sequence>
<dbReference type="EMBL" id="JABFTP020000185">
    <property type="protein sequence ID" value="KAL3286726.1"/>
    <property type="molecule type" value="Genomic_DNA"/>
</dbReference>
<keyword evidence="2" id="KW-1185">Reference proteome</keyword>
<protein>
    <submittedName>
        <fullName evidence="1">Uncharacterized protein</fullName>
    </submittedName>
</protein>
<name>A0ABD2P710_9CUCU</name>
<comment type="caution">
    <text evidence="1">The sequence shown here is derived from an EMBL/GenBank/DDBJ whole genome shotgun (WGS) entry which is preliminary data.</text>
</comment>
<organism evidence="1 2">
    <name type="scientific">Cryptolaemus montrouzieri</name>
    <dbReference type="NCBI Taxonomy" id="559131"/>
    <lineage>
        <taxon>Eukaryota</taxon>
        <taxon>Metazoa</taxon>
        <taxon>Ecdysozoa</taxon>
        <taxon>Arthropoda</taxon>
        <taxon>Hexapoda</taxon>
        <taxon>Insecta</taxon>
        <taxon>Pterygota</taxon>
        <taxon>Neoptera</taxon>
        <taxon>Endopterygota</taxon>
        <taxon>Coleoptera</taxon>
        <taxon>Polyphaga</taxon>
        <taxon>Cucujiformia</taxon>
        <taxon>Coccinelloidea</taxon>
        <taxon>Coccinellidae</taxon>
        <taxon>Scymninae</taxon>
        <taxon>Scymnini</taxon>
        <taxon>Cryptolaemus</taxon>
    </lineage>
</organism>
<gene>
    <name evidence="1" type="ORF">HHI36_001220</name>
</gene>
<proteinExistence type="predicted"/>
<evidence type="ECO:0000313" key="2">
    <source>
        <dbReference type="Proteomes" id="UP001516400"/>
    </source>
</evidence>
<dbReference type="AlphaFoldDB" id="A0ABD2P710"/>
<evidence type="ECO:0000313" key="1">
    <source>
        <dbReference type="EMBL" id="KAL3286726.1"/>
    </source>
</evidence>
<accession>A0ABD2P710</accession>
<reference evidence="1 2" key="1">
    <citation type="journal article" date="2021" name="BMC Biol.">
        <title>Horizontally acquired antibacterial genes associated with adaptive radiation of ladybird beetles.</title>
        <authorList>
            <person name="Li H.S."/>
            <person name="Tang X.F."/>
            <person name="Huang Y.H."/>
            <person name="Xu Z.Y."/>
            <person name="Chen M.L."/>
            <person name="Du X.Y."/>
            <person name="Qiu B.Y."/>
            <person name="Chen P.T."/>
            <person name="Zhang W."/>
            <person name="Slipinski A."/>
            <person name="Escalona H.E."/>
            <person name="Waterhouse R.M."/>
            <person name="Zwick A."/>
            <person name="Pang H."/>
        </authorList>
    </citation>
    <scope>NUCLEOTIDE SEQUENCE [LARGE SCALE GENOMIC DNA]</scope>
    <source>
        <strain evidence="1">SYSU2018</strain>
    </source>
</reference>